<dbReference type="InterPro" id="IPR002933">
    <property type="entry name" value="Peptidase_M20"/>
</dbReference>
<dbReference type="FunFam" id="3.30.70.360:FF:000004">
    <property type="entry name" value="Peptidase M20 domain-containing protein 2"/>
    <property type="match status" value="1"/>
</dbReference>
<comment type="similarity">
    <text evidence="1">Belongs to the peptidase M20A family.</text>
</comment>
<dbReference type="NCBIfam" id="TIGR01891">
    <property type="entry name" value="amidohydrolases"/>
    <property type="match status" value="1"/>
</dbReference>
<dbReference type="InterPro" id="IPR017439">
    <property type="entry name" value="Amidohydrolase"/>
</dbReference>
<dbReference type="EMBL" id="LT906462">
    <property type="protein sequence ID" value="SNV60089.1"/>
    <property type="molecule type" value="Genomic_DNA"/>
</dbReference>
<dbReference type="Pfam" id="PF01546">
    <property type="entry name" value="Peptidase_M20"/>
    <property type="match status" value="1"/>
</dbReference>
<dbReference type="GO" id="GO:0016805">
    <property type="term" value="F:dipeptidase activity"/>
    <property type="evidence" value="ECO:0007669"/>
    <property type="project" value="InterPro"/>
</dbReference>
<dbReference type="SUPFAM" id="SSF53187">
    <property type="entry name" value="Zn-dependent exopeptidases"/>
    <property type="match status" value="1"/>
</dbReference>
<feature type="domain" description="Peptidase M20 dimerisation" evidence="2">
    <location>
        <begin position="174"/>
        <end position="263"/>
    </location>
</feature>
<dbReference type="AlphaFoldDB" id="A0A239YLU7"/>
<accession>A0A239YLU7</accession>
<dbReference type="Gene3D" id="3.40.630.10">
    <property type="entry name" value="Zn peptidases"/>
    <property type="match status" value="1"/>
</dbReference>
<evidence type="ECO:0000256" key="1">
    <source>
        <dbReference type="PIRNR" id="PIRNR037226"/>
    </source>
</evidence>
<dbReference type="InterPro" id="IPR011650">
    <property type="entry name" value="Peptidase_M20_dimer"/>
</dbReference>
<dbReference type="Gene3D" id="3.30.70.360">
    <property type="match status" value="1"/>
</dbReference>
<proteinExistence type="inferred from homology"/>
<dbReference type="PANTHER" id="PTHR30575:SF0">
    <property type="entry name" value="XAA-ARG DIPEPTIDASE"/>
    <property type="match status" value="1"/>
</dbReference>
<dbReference type="SUPFAM" id="SSF55031">
    <property type="entry name" value="Bacterial exopeptidase dimerisation domain"/>
    <property type="match status" value="1"/>
</dbReference>
<dbReference type="Proteomes" id="UP000242084">
    <property type="component" value="Chromosome 1"/>
</dbReference>
<dbReference type="PIRSF" id="PIRSF037226">
    <property type="entry name" value="Amidohydrolase_ACY1L2_prd"/>
    <property type="match status" value="1"/>
</dbReference>
<evidence type="ECO:0000313" key="4">
    <source>
        <dbReference type="Proteomes" id="UP000242084"/>
    </source>
</evidence>
<dbReference type="InterPro" id="IPR017144">
    <property type="entry name" value="Xaa-Arg_dipeptidase"/>
</dbReference>
<dbReference type="FunFam" id="3.40.630.10:FF:000071">
    <property type="entry name" value="Peptidase M20 domain-containing protein 2"/>
    <property type="match status" value="1"/>
</dbReference>
<keyword evidence="4" id="KW-1185">Reference proteome</keyword>
<dbReference type="GO" id="GO:0046657">
    <property type="term" value="P:folic acid catabolic process"/>
    <property type="evidence" value="ECO:0007669"/>
    <property type="project" value="TreeGrafter"/>
</dbReference>
<dbReference type="Pfam" id="PF07687">
    <property type="entry name" value="M20_dimer"/>
    <property type="match status" value="1"/>
</dbReference>
<dbReference type="KEGG" id="sste:SAMEA4384403_0614"/>
<dbReference type="PANTHER" id="PTHR30575">
    <property type="entry name" value="PEPTIDASE M20"/>
    <property type="match status" value="1"/>
</dbReference>
<dbReference type="InterPro" id="IPR036264">
    <property type="entry name" value="Bact_exopeptidase_dim_dom"/>
</dbReference>
<dbReference type="InterPro" id="IPR052030">
    <property type="entry name" value="Peptidase_M20/M20A_hydrolases"/>
</dbReference>
<gene>
    <name evidence="3" type="primary">abgB_1</name>
    <name evidence="3" type="ORF">SAMEA4384403_00614</name>
</gene>
<evidence type="ECO:0000313" key="3">
    <source>
        <dbReference type="EMBL" id="SNV60089.1"/>
    </source>
</evidence>
<evidence type="ECO:0000259" key="2">
    <source>
        <dbReference type="Pfam" id="PF07687"/>
    </source>
</evidence>
<dbReference type="CDD" id="cd03887">
    <property type="entry name" value="M20_Acy1L2"/>
    <property type="match status" value="1"/>
</dbReference>
<sequence>MSTLSQNIINYIEQNKHLYLSMSHQIHERPELGNEEIFASRLLSDQLKSHHFKIEKNIANHPTGFIATYDSQKEGPTIAFLAEYDALPGLGHACGHNIIGTSSVLAGISLSKVVDQVGGKVIVLGCPAEEGGINGSAKASYVKAGIIDNIDVALMVHPGHETYVTVPSLAVDVFDVKFYGRSAHASENAFEAINALDAMLSFFNGVSMLRQQIKKTDKVHGVILNGGSAANIIPDFTHARFYTRATSRKELDVLTNRVRDIAKGSATQTGCTYELKPIQNGVNEFVINKPLDALFKKHAEEIGEDVIEDDFGYGSTDTGNVSHIVPTIHPHIKIGSSDLVGHTKEFCQAAASKTGDKALISGAKILASMGLEFIENTALRNEIIEHHQILRENLL</sequence>
<protein>
    <recommendedName>
        <fullName evidence="1">Peptidase M20 domain-containing protein 2</fullName>
    </recommendedName>
</protein>
<reference evidence="3 4" key="1">
    <citation type="submission" date="2017-06" db="EMBL/GenBank/DDBJ databases">
        <authorList>
            <consortium name="Pathogen Informatics"/>
        </authorList>
    </citation>
    <scope>NUCLEOTIDE SEQUENCE [LARGE SCALE GENOMIC DNA]</scope>
    <source>
        <strain evidence="3 4">NCTC13839</strain>
    </source>
</reference>
<dbReference type="RefSeq" id="WP_095086568.1">
    <property type="nucleotide sequence ID" value="NZ_BMDM01000003.1"/>
</dbReference>
<dbReference type="GO" id="GO:0005737">
    <property type="term" value="C:cytoplasm"/>
    <property type="evidence" value="ECO:0007669"/>
    <property type="project" value="TreeGrafter"/>
</dbReference>
<organism evidence="3 4">
    <name type="scientific">Mammaliicoccus stepanovicii</name>
    <dbReference type="NCBI Taxonomy" id="643214"/>
    <lineage>
        <taxon>Bacteria</taxon>
        <taxon>Bacillati</taxon>
        <taxon>Bacillota</taxon>
        <taxon>Bacilli</taxon>
        <taxon>Bacillales</taxon>
        <taxon>Staphylococcaceae</taxon>
        <taxon>Mammaliicoccus</taxon>
    </lineage>
</organism>
<dbReference type="OrthoDB" id="9781032at2"/>
<name>A0A239YLU7_9STAP</name>
<dbReference type="GO" id="GO:0071713">
    <property type="term" value="F:para-aminobenzoyl-glutamate hydrolase activity"/>
    <property type="evidence" value="ECO:0007669"/>
    <property type="project" value="TreeGrafter"/>
</dbReference>